<reference evidence="1" key="1">
    <citation type="submission" date="2018-02" db="EMBL/GenBank/DDBJ databases">
        <title>Rhizophora mucronata_Transcriptome.</title>
        <authorList>
            <person name="Meera S.P."/>
            <person name="Sreeshan A."/>
            <person name="Augustine A."/>
        </authorList>
    </citation>
    <scope>NUCLEOTIDE SEQUENCE</scope>
    <source>
        <tissue evidence="1">Leaf</tissue>
    </source>
</reference>
<dbReference type="AlphaFoldDB" id="A0A2P2IZH7"/>
<proteinExistence type="predicted"/>
<evidence type="ECO:0000313" key="1">
    <source>
        <dbReference type="EMBL" id="MBW86644.1"/>
    </source>
</evidence>
<protein>
    <submittedName>
        <fullName evidence="1">Uncharacterized protein</fullName>
    </submittedName>
</protein>
<accession>A0A2P2IZH7</accession>
<name>A0A2P2IZH7_RHIMU</name>
<sequence>MASKQTVLYQARMRKNFSSQNVSHLYN</sequence>
<organism evidence="1">
    <name type="scientific">Rhizophora mucronata</name>
    <name type="common">Asiatic mangrove</name>
    <dbReference type="NCBI Taxonomy" id="61149"/>
    <lineage>
        <taxon>Eukaryota</taxon>
        <taxon>Viridiplantae</taxon>
        <taxon>Streptophyta</taxon>
        <taxon>Embryophyta</taxon>
        <taxon>Tracheophyta</taxon>
        <taxon>Spermatophyta</taxon>
        <taxon>Magnoliopsida</taxon>
        <taxon>eudicotyledons</taxon>
        <taxon>Gunneridae</taxon>
        <taxon>Pentapetalae</taxon>
        <taxon>rosids</taxon>
        <taxon>fabids</taxon>
        <taxon>Malpighiales</taxon>
        <taxon>Rhizophoraceae</taxon>
        <taxon>Rhizophora</taxon>
    </lineage>
</organism>
<dbReference type="EMBL" id="GGEC01006161">
    <property type="protein sequence ID" value="MBW86644.1"/>
    <property type="molecule type" value="Transcribed_RNA"/>
</dbReference>